<proteinExistence type="predicted"/>
<protein>
    <submittedName>
        <fullName evidence="1">Uncharacterized protein</fullName>
    </submittedName>
</protein>
<evidence type="ECO:0000313" key="1">
    <source>
        <dbReference type="EMBL" id="KAK3015786.1"/>
    </source>
</evidence>
<accession>A0AA88VUM0</accession>
<sequence length="71" mass="7547">MLAPRAGLALPLKTPQPVVCGQFPSSHRPTTGIATAVNKRISSSTMKARWLAPNSFPTRVDTAKLSAEGKM</sequence>
<gene>
    <name evidence="1" type="ORF">RJ639_005441</name>
</gene>
<comment type="caution">
    <text evidence="1">The sequence shown here is derived from an EMBL/GenBank/DDBJ whole genome shotgun (WGS) entry which is preliminary data.</text>
</comment>
<dbReference type="EMBL" id="JAVXUP010001118">
    <property type="protein sequence ID" value="KAK3015786.1"/>
    <property type="molecule type" value="Genomic_DNA"/>
</dbReference>
<dbReference type="Proteomes" id="UP001188597">
    <property type="component" value="Unassembled WGS sequence"/>
</dbReference>
<name>A0AA88VUM0_9ASTE</name>
<organism evidence="1 2">
    <name type="scientific">Escallonia herrerae</name>
    <dbReference type="NCBI Taxonomy" id="1293975"/>
    <lineage>
        <taxon>Eukaryota</taxon>
        <taxon>Viridiplantae</taxon>
        <taxon>Streptophyta</taxon>
        <taxon>Embryophyta</taxon>
        <taxon>Tracheophyta</taxon>
        <taxon>Spermatophyta</taxon>
        <taxon>Magnoliopsida</taxon>
        <taxon>eudicotyledons</taxon>
        <taxon>Gunneridae</taxon>
        <taxon>Pentapetalae</taxon>
        <taxon>asterids</taxon>
        <taxon>campanulids</taxon>
        <taxon>Escalloniales</taxon>
        <taxon>Escalloniaceae</taxon>
        <taxon>Escallonia</taxon>
    </lineage>
</organism>
<evidence type="ECO:0000313" key="2">
    <source>
        <dbReference type="Proteomes" id="UP001188597"/>
    </source>
</evidence>
<dbReference type="AlphaFoldDB" id="A0AA88VUM0"/>
<keyword evidence="2" id="KW-1185">Reference proteome</keyword>
<reference evidence="1" key="1">
    <citation type="submission" date="2022-12" db="EMBL/GenBank/DDBJ databases">
        <title>Draft genome assemblies for two species of Escallonia (Escalloniales).</title>
        <authorList>
            <person name="Chanderbali A."/>
            <person name="Dervinis C."/>
            <person name="Anghel I."/>
            <person name="Soltis D."/>
            <person name="Soltis P."/>
            <person name="Zapata F."/>
        </authorList>
    </citation>
    <scope>NUCLEOTIDE SEQUENCE</scope>
    <source>
        <strain evidence="1">UCBG64.0493</strain>
        <tissue evidence="1">Leaf</tissue>
    </source>
</reference>